<evidence type="ECO:0000256" key="6">
    <source>
        <dbReference type="SAM" id="Phobius"/>
    </source>
</evidence>
<evidence type="ECO:0000259" key="7">
    <source>
        <dbReference type="Pfam" id="PF02656"/>
    </source>
</evidence>
<dbReference type="AlphaFoldDB" id="A0A8T4CBG5"/>
<evidence type="ECO:0000256" key="2">
    <source>
        <dbReference type="ARBA" id="ARBA00022692"/>
    </source>
</evidence>
<protein>
    <submittedName>
        <fullName evidence="8">DUF202 domain-containing protein</fullName>
    </submittedName>
</protein>
<reference evidence="8" key="1">
    <citation type="submission" date="2019-03" db="EMBL/GenBank/DDBJ databases">
        <title>Lake Tanganyika Metagenome-Assembled Genomes (MAGs).</title>
        <authorList>
            <person name="Tran P."/>
        </authorList>
    </citation>
    <scope>NUCLEOTIDE SEQUENCE</scope>
    <source>
        <strain evidence="8">M_DeepCast_50m_m2_156</strain>
    </source>
</reference>
<evidence type="ECO:0000256" key="3">
    <source>
        <dbReference type="ARBA" id="ARBA00022989"/>
    </source>
</evidence>
<feature type="region of interest" description="Disordered" evidence="5">
    <location>
        <begin position="99"/>
        <end position="118"/>
    </location>
</feature>
<dbReference type="InterPro" id="IPR003807">
    <property type="entry name" value="DUF202"/>
</dbReference>
<evidence type="ECO:0000313" key="8">
    <source>
        <dbReference type="EMBL" id="MBM3282298.1"/>
    </source>
</evidence>
<proteinExistence type="predicted"/>
<sequence length="118" mass="13385">MPVIPEDFSGDLRTILAKERTILAHQGVQLTKIGLSMGVFGSGLAIVRFITTDEHAGWVFAGVLMILSLLVGVRAYKKYWSLAKDLEKVVEVEEKMARSTRRERIHEHTIKQKKLHED</sequence>
<organism evidence="8 9">
    <name type="scientific">Candidatus Iainarchaeum sp</name>
    <dbReference type="NCBI Taxonomy" id="3101447"/>
    <lineage>
        <taxon>Archaea</taxon>
        <taxon>Candidatus Iainarchaeota</taxon>
        <taxon>Candidatus Iainarchaeia</taxon>
        <taxon>Candidatus Iainarchaeales</taxon>
        <taxon>Candidatus Iainarchaeaceae</taxon>
        <taxon>Candidatus Iainarchaeum</taxon>
    </lineage>
</organism>
<keyword evidence="4 6" id="KW-0472">Membrane</keyword>
<feature type="transmembrane region" description="Helical" evidence="6">
    <location>
        <begin position="56"/>
        <end position="76"/>
    </location>
</feature>
<accession>A0A8T4CBG5</accession>
<keyword evidence="3 6" id="KW-1133">Transmembrane helix</keyword>
<comment type="subcellular location">
    <subcellularLocation>
        <location evidence="1">Endomembrane system</location>
        <topology evidence="1">Multi-pass membrane protein</topology>
    </subcellularLocation>
</comment>
<name>A0A8T4CBG5_9ARCH</name>
<evidence type="ECO:0000256" key="1">
    <source>
        <dbReference type="ARBA" id="ARBA00004127"/>
    </source>
</evidence>
<keyword evidence="2 6" id="KW-0812">Transmembrane</keyword>
<comment type="caution">
    <text evidence="8">The sequence shown here is derived from an EMBL/GenBank/DDBJ whole genome shotgun (WGS) entry which is preliminary data.</text>
</comment>
<gene>
    <name evidence="8" type="ORF">FJY86_03085</name>
</gene>
<evidence type="ECO:0000256" key="4">
    <source>
        <dbReference type="ARBA" id="ARBA00023136"/>
    </source>
</evidence>
<evidence type="ECO:0000256" key="5">
    <source>
        <dbReference type="SAM" id="MobiDB-lite"/>
    </source>
</evidence>
<dbReference type="EMBL" id="VGJJ01000022">
    <property type="protein sequence ID" value="MBM3282298.1"/>
    <property type="molecule type" value="Genomic_DNA"/>
</dbReference>
<dbReference type="Pfam" id="PF02656">
    <property type="entry name" value="DUF202"/>
    <property type="match status" value="1"/>
</dbReference>
<evidence type="ECO:0000313" key="9">
    <source>
        <dbReference type="Proteomes" id="UP000774699"/>
    </source>
</evidence>
<feature type="transmembrane region" description="Helical" evidence="6">
    <location>
        <begin position="30"/>
        <end position="50"/>
    </location>
</feature>
<dbReference type="GO" id="GO:0012505">
    <property type="term" value="C:endomembrane system"/>
    <property type="evidence" value="ECO:0007669"/>
    <property type="project" value="UniProtKB-SubCell"/>
</dbReference>
<feature type="domain" description="DUF202" evidence="7">
    <location>
        <begin position="13"/>
        <end position="83"/>
    </location>
</feature>
<dbReference type="Proteomes" id="UP000774699">
    <property type="component" value="Unassembled WGS sequence"/>
</dbReference>